<evidence type="ECO:0000313" key="2">
    <source>
        <dbReference type="Proteomes" id="UP001165960"/>
    </source>
</evidence>
<proteinExistence type="predicted"/>
<comment type="caution">
    <text evidence="1">The sequence shown here is derived from an EMBL/GenBank/DDBJ whole genome shotgun (WGS) entry which is preliminary data.</text>
</comment>
<accession>A0ACC2SPZ2</accession>
<evidence type="ECO:0000313" key="1">
    <source>
        <dbReference type="EMBL" id="KAJ9064462.1"/>
    </source>
</evidence>
<organism evidence="1 2">
    <name type="scientific">Entomophthora muscae</name>
    <dbReference type="NCBI Taxonomy" id="34485"/>
    <lineage>
        <taxon>Eukaryota</taxon>
        <taxon>Fungi</taxon>
        <taxon>Fungi incertae sedis</taxon>
        <taxon>Zoopagomycota</taxon>
        <taxon>Entomophthoromycotina</taxon>
        <taxon>Entomophthoromycetes</taxon>
        <taxon>Entomophthorales</taxon>
        <taxon>Entomophthoraceae</taxon>
        <taxon>Entomophthora</taxon>
    </lineage>
</organism>
<protein>
    <submittedName>
        <fullName evidence="1">Zinc resistance conferring protein</fullName>
    </submittedName>
</protein>
<keyword evidence="2" id="KW-1185">Reference proteome</keyword>
<dbReference type="EMBL" id="QTSX02004467">
    <property type="protein sequence ID" value="KAJ9064462.1"/>
    <property type="molecule type" value="Genomic_DNA"/>
</dbReference>
<dbReference type="Proteomes" id="UP001165960">
    <property type="component" value="Unassembled WGS sequence"/>
</dbReference>
<name>A0ACC2SPZ2_9FUNG</name>
<sequence length="397" mass="43527">MGLSKSTKLYIQLTLSIALFFAELLIGYAVNSIALIADAFHMLNDVVSLVIAVYAVKFCFLGSAFLSLLKLFPDFFDPKEIQSPQLILIVGTIGLLFNLLGVFLFGHHHGHDHGHDHSHSHDVETGHSYEQFNDSLLSPALFQQSIIATARQVSESRRYEDDDENSALLTVDKNQIVPNDGSHNSSSTRNHDHGHHNHDHEHDHGHDHGDGALNMRGVYLHVLGDAMASLAVIFSSLIIWKTDFESRFLLDPAISIVITLLIIRFTVPLIKSASIILLQGVPSSVPLDEVRTKVLALDGVVGIHELHIWQLSDTKAVASVHIIIDSPHHANFVKVATRIKQLLHFYNVHSVTIQPEYSFDSSSGHAEPGSPPNASCLLACQAECAPVQCCPPGAESS</sequence>
<gene>
    <name evidence="1" type="primary">ZRC1_2</name>
    <name evidence="1" type="ORF">DSO57_1030293</name>
</gene>
<reference evidence="1" key="1">
    <citation type="submission" date="2022-04" db="EMBL/GenBank/DDBJ databases">
        <title>Genome of the entomopathogenic fungus Entomophthora muscae.</title>
        <authorList>
            <person name="Elya C."/>
            <person name="Lovett B.R."/>
            <person name="Lee E."/>
            <person name="Macias A.M."/>
            <person name="Hajek A.E."/>
            <person name="De Bivort B.L."/>
            <person name="Kasson M.T."/>
            <person name="De Fine Licht H.H."/>
            <person name="Stajich J.E."/>
        </authorList>
    </citation>
    <scope>NUCLEOTIDE SEQUENCE</scope>
    <source>
        <strain evidence="1">Berkeley</strain>
    </source>
</reference>